<proteinExistence type="predicted"/>
<sequence length="156" mass="17138">MSKIFLSITNEVTSIDWIAHLTKKIKEQYEWSKLPVEPDSYITISDAQNSSLYCSGNILVLGQGCINTKIHAGGSLKVNGIIRGGEVYGRAGVEINQAGSESGTPTFISVPSDQKITINKVMEGTTIRIGNVKFKFLETTYRVNAHLDKNEQIVFA</sequence>
<accession>A0ABW0LLT0</accession>
<dbReference type="RefSeq" id="WP_382355418.1">
    <property type="nucleotide sequence ID" value="NZ_JBHSMC010000041.1"/>
</dbReference>
<name>A0ABW0LLT0_9BACI</name>
<comment type="caution">
    <text evidence="1">The sequence shown here is derived from an EMBL/GenBank/DDBJ whole genome shotgun (WGS) entry which is preliminary data.</text>
</comment>
<organism evidence="1 2">
    <name type="scientific">Lederbergia graminis</name>
    <dbReference type="NCBI Taxonomy" id="735518"/>
    <lineage>
        <taxon>Bacteria</taxon>
        <taxon>Bacillati</taxon>
        <taxon>Bacillota</taxon>
        <taxon>Bacilli</taxon>
        <taxon>Bacillales</taxon>
        <taxon>Bacillaceae</taxon>
        <taxon>Lederbergia</taxon>
    </lineage>
</organism>
<evidence type="ECO:0000313" key="2">
    <source>
        <dbReference type="Proteomes" id="UP001596147"/>
    </source>
</evidence>
<keyword evidence="2" id="KW-1185">Reference proteome</keyword>
<gene>
    <name evidence="1" type="ORF">ACFPM4_19145</name>
</gene>
<reference evidence="2" key="1">
    <citation type="journal article" date="2019" name="Int. J. Syst. Evol. Microbiol.">
        <title>The Global Catalogue of Microorganisms (GCM) 10K type strain sequencing project: providing services to taxonomists for standard genome sequencing and annotation.</title>
        <authorList>
            <consortium name="The Broad Institute Genomics Platform"/>
            <consortium name="The Broad Institute Genome Sequencing Center for Infectious Disease"/>
            <person name="Wu L."/>
            <person name="Ma J."/>
        </authorList>
    </citation>
    <scope>NUCLEOTIDE SEQUENCE [LARGE SCALE GENOMIC DNA]</scope>
    <source>
        <strain evidence="2">CGMCC 1.12237</strain>
    </source>
</reference>
<protein>
    <submittedName>
        <fullName evidence="1">FapA family protein</fullName>
    </submittedName>
</protein>
<dbReference type="EMBL" id="JBHSMC010000041">
    <property type="protein sequence ID" value="MFC5466844.1"/>
    <property type="molecule type" value="Genomic_DNA"/>
</dbReference>
<dbReference type="Proteomes" id="UP001596147">
    <property type="component" value="Unassembled WGS sequence"/>
</dbReference>
<evidence type="ECO:0000313" key="1">
    <source>
        <dbReference type="EMBL" id="MFC5466844.1"/>
    </source>
</evidence>